<keyword evidence="10 17" id="KW-0520">NAD</keyword>
<dbReference type="Pfam" id="PF03853">
    <property type="entry name" value="YjeF_N"/>
    <property type="match status" value="1"/>
</dbReference>
<dbReference type="InterPro" id="IPR030677">
    <property type="entry name" value="Nnr"/>
</dbReference>
<evidence type="ECO:0000256" key="3">
    <source>
        <dbReference type="ARBA" id="ARBA00006001"/>
    </source>
</evidence>
<feature type="binding site" evidence="17">
    <location>
        <begin position="403"/>
        <end position="407"/>
    </location>
    <ligand>
        <name>AMP</name>
        <dbReference type="ChEBI" id="CHEBI:456215"/>
    </ligand>
</feature>
<feature type="binding site" evidence="17">
    <location>
        <position position="366"/>
    </location>
    <ligand>
        <name>(6S)-NADPHX</name>
        <dbReference type="ChEBI" id="CHEBI:64076"/>
    </ligand>
</feature>
<dbReference type="Gene3D" id="3.40.1190.20">
    <property type="match status" value="1"/>
</dbReference>
<comment type="subunit">
    <text evidence="17">Homotetramer.</text>
</comment>
<evidence type="ECO:0000256" key="18">
    <source>
        <dbReference type="HAMAP-Rule" id="MF_01966"/>
    </source>
</evidence>
<comment type="function">
    <text evidence="17">Catalyzes the dehydration of the S-form of NAD(P)HX at the expense of ADP, which is converted to AMP. Together with NAD(P)HX epimerase, which catalyzes the epimerization of the S- and R-forms, the enzyme allows the repair of both epimers of NAD(P)HX, a damaged form of NAD(P)H that is a result of enzymatic or heat-dependent hydration.</text>
</comment>
<dbReference type="PIRSF" id="PIRSF017184">
    <property type="entry name" value="Nnr"/>
    <property type="match status" value="1"/>
</dbReference>
<dbReference type="InterPro" id="IPR000631">
    <property type="entry name" value="CARKD"/>
</dbReference>
<keyword evidence="12 17" id="KW-0456">Lyase</keyword>
<feature type="binding site" evidence="17">
    <location>
        <position position="433"/>
    </location>
    <ligand>
        <name>(6S)-NADPHX</name>
        <dbReference type="ChEBI" id="CHEBI:64076"/>
    </ligand>
</feature>
<comment type="similarity">
    <text evidence="17">Belongs to the NnrD/CARKD family.</text>
</comment>
<protein>
    <recommendedName>
        <fullName evidence="19">Bifunctional NAD(P)H-hydrate repair enzyme</fullName>
    </recommendedName>
    <alternativeName>
        <fullName evidence="19">Nicotinamide nucleotide repair protein</fullName>
    </alternativeName>
    <domain>
        <recommendedName>
            <fullName evidence="19">ADP-dependent (S)-NAD(P)H-hydrate dehydratase</fullName>
            <ecNumber evidence="19">4.2.1.136</ecNumber>
        </recommendedName>
        <alternativeName>
            <fullName evidence="19">ADP-dependent NAD(P)HX dehydratase</fullName>
        </alternativeName>
    </domain>
    <domain>
        <recommendedName>
            <fullName evidence="19">NAD(P)H-hydrate epimerase</fullName>
            <ecNumber evidence="19">5.1.99.6</ecNumber>
        </recommendedName>
    </domain>
</protein>
<evidence type="ECO:0000256" key="4">
    <source>
        <dbReference type="ARBA" id="ARBA00009524"/>
    </source>
</evidence>
<dbReference type="CDD" id="cd01171">
    <property type="entry name" value="YXKO-related"/>
    <property type="match status" value="1"/>
</dbReference>
<dbReference type="Gene3D" id="3.40.50.10260">
    <property type="entry name" value="YjeF N-terminal domain"/>
    <property type="match status" value="1"/>
</dbReference>
<comment type="similarity">
    <text evidence="18">Belongs to the NnrE/AIBP family.</text>
</comment>
<feature type="binding site" evidence="17">
    <location>
        <position position="259"/>
    </location>
    <ligand>
        <name>(6S)-NADPHX</name>
        <dbReference type="ChEBI" id="CHEBI:64076"/>
    </ligand>
</feature>
<evidence type="ECO:0000256" key="17">
    <source>
        <dbReference type="HAMAP-Rule" id="MF_01965"/>
    </source>
</evidence>
<keyword evidence="7 17" id="KW-0067">ATP-binding</keyword>
<evidence type="ECO:0000313" key="22">
    <source>
        <dbReference type="EMBL" id="MEJ8809835.1"/>
    </source>
</evidence>
<evidence type="ECO:0000256" key="15">
    <source>
        <dbReference type="ARBA" id="ARBA00048238"/>
    </source>
</evidence>
<evidence type="ECO:0000313" key="23">
    <source>
        <dbReference type="Proteomes" id="UP001365846"/>
    </source>
</evidence>
<comment type="cofactor">
    <cofactor evidence="18 19">
        <name>K(+)</name>
        <dbReference type="ChEBI" id="CHEBI:29103"/>
    </cofactor>
    <text evidence="18 19">Binds 1 potassium ion per subunit.</text>
</comment>
<comment type="function">
    <text evidence="18">Catalyzes the epimerization of the S- and R-forms of NAD(P)HX, a damaged form of NAD(P)H that is a result of enzymatic or heat-dependent hydration. This is a prerequisite for the S-specific NAD(P)H-hydrate dehydratase to allow the repair of both epimers of NAD(P)HX.</text>
</comment>
<comment type="caution">
    <text evidence="22">The sequence shown here is derived from an EMBL/GenBank/DDBJ whole genome shotgun (WGS) entry which is preliminary data.</text>
</comment>
<dbReference type="HAMAP" id="MF_01966">
    <property type="entry name" value="NADHX_epimerase"/>
    <property type="match status" value="1"/>
</dbReference>
<evidence type="ECO:0000256" key="11">
    <source>
        <dbReference type="ARBA" id="ARBA00023235"/>
    </source>
</evidence>
<evidence type="ECO:0000256" key="6">
    <source>
        <dbReference type="ARBA" id="ARBA00022741"/>
    </source>
</evidence>
<dbReference type="RefSeq" id="WP_340355155.1">
    <property type="nucleotide sequence ID" value="NZ_JBBKZU010000001.1"/>
</dbReference>
<evidence type="ECO:0000256" key="16">
    <source>
        <dbReference type="ARBA" id="ARBA00049209"/>
    </source>
</evidence>
<name>A0ABU8V881_9BURK</name>
<dbReference type="InterPro" id="IPR029056">
    <property type="entry name" value="Ribokinase-like"/>
</dbReference>
<evidence type="ECO:0000259" key="21">
    <source>
        <dbReference type="PROSITE" id="PS51385"/>
    </source>
</evidence>
<keyword evidence="23" id="KW-1185">Reference proteome</keyword>
<proteinExistence type="inferred from homology"/>
<comment type="catalytic activity">
    <reaction evidence="2 18 19">
        <text>(6R)-NADPHX = (6S)-NADPHX</text>
        <dbReference type="Rhea" id="RHEA:32227"/>
        <dbReference type="ChEBI" id="CHEBI:64076"/>
        <dbReference type="ChEBI" id="CHEBI:64077"/>
        <dbReference type="EC" id="5.1.99.6"/>
    </reaction>
</comment>
<evidence type="ECO:0000259" key="20">
    <source>
        <dbReference type="PROSITE" id="PS51383"/>
    </source>
</evidence>
<feature type="binding site" evidence="18">
    <location>
        <begin position="64"/>
        <end position="68"/>
    </location>
    <ligand>
        <name>(6S)-NADPHX</name>
        <dbReference type="ChEBI" id="CHEBI:64076"/>
    </ligand>
</feature>
<dbReference type="EC" id="5.1.99.6" evidence="19"/>
<comment type="similarity">
    <text evidence="4 19">In the C-terminal section; belongs to the NnrD/CARKD family.</text>
</comment>
<evidence type="ECO:0000256" key="9">
    <source>
        <dbReference type="ARBA" id="ARBA00022958"/>
    </source>
</evidence>
<feature type="binding site" evidence="18">
    <location>
        <position position="125"/>
    </location>
    <ligand>
        <name>K(+)</name>
        <dbReference type="ChEBI" id="CHEBI:29103"/>
    </ligand>
</feature>
<evidence type="ECO:0000256" key="10">
    <source>
        <dbReference type="ARBA" id="ARBA00023027"/>
    </source>
</evidence>
<accession>A0ABU8V881</accession>
<dbReference type="NCBIfam" id="TIGR00197">
    <property type="entry name" value="yjeF_nterm"/>
    <property type="match status" value="1"/>
</dbReference>
<evidence type="ECO:0000256" key="5">
    <source>
        <dbReference type="ARBA" id="ARBA00022723"/>
    </source>
</evidence>
<feature type="binding site" evidence="18">
    <location>
        <position position="161"/>
    </location>
    <ligand>
        <name>K(+)</name>
        <dbReference type="ChEBI" id="CHEBI:29103"/>
    </ligand>
</feature>
<feature type="binding site" evidence="18">
    <location>
        <position position="65"/>
    </location>
    <ligand>
        <name>K(+)</name>
        <dbReference type="ChEBI" id="CHEBI:29103"/>
    </ligand>
</feature>
<feature type="binding site" evidence="18">
    <location>
        <position position="158"/>
    </location>
    <ligand>
        <name>(6S)-NADPHX</name>
        <dbReference type="ChEBI" id="CHEBI:64076"/>
    </ligand>
</feature>
<feature type="binding site" evidence="17">
    <location>
        <position position="432"/>
    </location>
    <ligand>
        <name>AMP</name>
        <dbReference type="ChEBI" id="CHEBI:456215"/>
    </ligand>
</feature>
<keyword evidence="9 18" id="KW-0630">Potassium</keyword>
<evidence type="ECO:0000256" key="8">
    <source>
        <dbReference type="ARBA" id="ARBA00022857"/>
    </source>
</evidence>
<evidence type="ECO:0000256" key="2">
    <source>
        <dbReference type="ARBA" id="ARBA00000909"/>
    </source>
</evidence>
<dbReference type="PANTHER" id="PTHR12592">
    <property type="entry name" value="ATP-DEPENDENT (S)-NAD(P)H-HYDRATE DEHYDRATASE FAMILY MEMBER"/>
    <property type="match status" value="1"/>
</dbReference>
<dbReference type="SUPFAM" id="SSF53613">
    <property type="entry name" value="Ribokinase-like"/>
    <property type="match status" value="1"/>
</dbReference>
<dbReference type="EC" id="4.2.1.136" evidence="19"/>
<comment type="cofactor">
    <cofactor evidence="17">
        <name>Mg(2+)</name>
        <dbReference type="ChEBI" id="CHEBI:18420"/>
    </cofactor>
</comment>
<comment type="catalytic activity">
    <reaction evidence="16 17 19">
        <text>(6S)-NADPHX + ADP = AMP + phosphate + NADPH + H(+)</text>
        <dbReference type="Rhea" id="RHEA:32235"/>
        <dbReference type="ChEBI" id="CHEBI:15378"/>
        <dbReference type="ChEBI" id="CHEBI:43474"/>
        <dbReference type="ChEBI" id="CHEBI:57783"/>
        <dbReference type="ChEBI" id="CHEBI:64076"/>
        <dbReference type="ChEBI" id="CHEBI:456215"/>
        <dbReference type="ChEBI" id="CHEBI:456216"/>
        <dbReference type="EC" id="4.2.1.136"/>
    </reaction>
</comment>
<dbReference type="InterPro" id="IPR004443">
    <property type="entry name" value="YjeF_N_dom"/>
</dbReference>
<dbReference type="Pfam" id="PF01256">
    <property type="entry name" value="Carb_kinase"/>
    <property type="match status" value="1"/>
</dbReference>
<dbReference type="HAMAP" id="MF_01965">
    <property type="entry name" value="NADHX_dehydratase"/>
    <property type="match status" value="1"/>
</dbReference>
<evidence type="ECO:0000256" key="13">
    <source>
        <dbReference type="ARBA" id="ARBA00023268"/>
    </source>
</evidence>
<gene>
    <name evidence="18" type="primary">nnrE</name>
    <name evidence="17" type="synonym">nnrD</name>
    <name evidence="22" type="ORF">WKW77_02060</name>
</gene>
<dbReference type="PROSITE" id="PS51383">
    <property type="entry name" value="YJEF_C_3"/>
    <property type="match status" value="1"/>
</dbReference>
<evidence type="ECO:0000256" key="7">
    <source>
        <dbReference type="ARBA" id="ARBA00022840"/>
    </source>
</evidence>
<dbReference type="PANTHER" id="PTHR12592:SF0">
    <property type="entry name" value="ATP-DEPENDENT (S)-NAD(P)H-HYDRATE DEHYDRATASE"/>
    <property type="match status" value="1"/>
</dbReference>
<comment type="caution">
    <text evidence="18">Lacks conserved residue(s) required for the propagation of feature annotation.</text>
</comment>
<dbReference type="PROSITE" id="PS51385">
    <property type="entry name" value="YJEF_N"/>
    <property type="match status" value="1"/>
</dbReference>
<feature type="domain" description="YjeF N-terminal" evidence="21">
    <location>
        <begin position="18"/>
        <end position="221"/>
    </location>
</feature>
<feature type="binding site" evidence="17">
    <location>
        <position position="312"/>
    </location>
    <ligand>
        <name>(6S)-NADPHX</name>
        <dbReference type="ChEBI" id="CHEBI:64076"/>
    </ligand>
</feature>
<comment type="similarity">
    <text evidence="3 19">In the N-terminal section; belongs to the NnrE/AIBP family.</text>
</comment>
<evidence type="ECO:0000256" key="1">
    <source>
        <dbReference type="ARBA" id="ARBA00000013"/>
    </source>
</evidence>
<evidence type="ECO:0000256" key="14">
    <source>
        <dbReference type="ARBA" id="ARBA00025153"/>
    </source>
</evidence>
<dbReference type="EMBL" id="JBBKZU010000001">
    <property type="protein sequence ID" value="MEJ8809835.1"/>
    <property type="molecule type" value="Genomic_DNA"/>
</dbReference>
<evidence type="ECO:0000256" key="19">
    <source>
        <dbReference type="PIRNR" id="PIRNR017184"/>
    </source>
</evidence>
<sequence>MFRITSATAADLFDIAATRRIEETAAKALPPHTLMQRAGLAVARFAMAVAPHARVVWVACGPGNNGGDGFEAAAQLQRRGFRTVATRIGDDDRLPADAQASLRRAREAGVTFAEAPPTQYELAVDALLGIGSARAPSGAMLDWLRRMAEGTAPVLSIDTPSGLDADTGAMAANYLQADSAQARRICLSLLTLKPGLFSAHGRDAAGEVWFDDLGVAGIVDSPVARLPGLPAATRRHHASHKGSYGDVAVIGGAPGMAGAALLAGSAALNAGAGRVFVALLDPGAPALDQLRPELMFRRPDTLDLSGMTVVSGCGGGAAVGELLPHILQTADALVLDADALNGIAADPALQKLLKARSGLSTVLTPHPLEAARLLGSNTGEVQRNRLAAAQDLAKRFGAIVALKGSGTVIAQPDGTPVINVTGNARLATAGTGDVLAGMVGAALAARLAPMAATCEAVWRHGDLADQWPEEIPLTAGALAGGCLPVAR</sequence>
<comment type="catalytic activity">
    <reaction evidence="1 18 19">
        <text>(6R)-NADHX = (6S)-NADHX</text>
        <dbReference type="Rhea" id="RHEA:32215"/>
        <dbReference type="ChEBI" id="CHEBI:64074"/>
        <dbReference type="ChEBI" id="CHEBI:64075"/>
        <dbReference type="EC" id="5.1.99.6"/>
    </reaction>
</comment>
<keyword evidence="8 17" id="KW-0521">NADP</keyword>
<evidence type="ECO:0000256" key="12">
    <source>
        <dbReference type="ARBA" id="ARBA00023239"/>
    </source>
</evidence>
<keyword evidence="11 18" id="KW-0413">Isomerase</keyword>
<dbReference type="PROSITE" id="PS01050">
    <property type="entry name" value="YJEF_C_2"/>
    <property type="match status" value="1"/>
</dbReference>
<keyword evidence="6 17" id="KW-0547">Nucleotide-binding</keyword>
<feature type="binding site" evidence="18">
    <location>
        <begin position="129"/>
        <end position="135"/>
    </location>
    <ligand>
        <name>(6S)-NADPHX</name>
        <dbReference type="ChEBI" id="CHEBI:64076"/>
    </ligand>
</feature>
<dbReference type="SUPFAM" id="SSF64153">
    <property type="entry name" value="YjeF N-terminal domain-like"/>
    <property type="match status" value="1"/>
</dbReference>
<keyword evidence="13" id="KW-0511">Multifunctional enzyme</keyword>
<comment type="catalytic activity">
    <reaction evidence="15 17 19">
        <text>(6S)-NADHX + ADP = AMP + phosphate + NADH + H(+)</text>
        <dbReference type="Rhea" id="RHEA:32223"/>
        <dbReference type="ChEBI" id="CHEBI:15378"/>
        <dbReference type="ChEBI" id="CHEBI:43474"/>
        <dbReference type="ChEBI" id="CHEBI:57945"/>
        <dbReference type="ChEBI" id="CHEBI:64074"/>
        <dbReference type="ChEBI" id="CHEBI:456215"/>
        <dbReference type="ChEBI" id="CHEBI:456216"/>
        <dbReference type="EC" id="4.2.1.136"/>
    </reaction>
</comment>
<dbReference type="NCBIfam" id="TIGR00196">
    <property type="entry name" value="yjeF_cterm"/>
    <property type="match status" value="1"/>
</dbReference>
<reference evidence="22 23" key="1">
    <citation type="submission" date="2024-03" db="EMBL/GenBank/DDBJ databases">
        <title>Novel species of the genus Variovorax.</title>
        <authorList>
            <person name="Liu Q."/>
            <person name="Xin Y.-H."/>
        </authorList>
    </citation>
    <scope>NUCLEOTIDE SEQUENCE [LARGE SCALE GENOMIC DNA]</scope>
    <source>
        <strain evidence="22 23">KACC 18899</strain>
    </source>
</reference>
<organism evidence="22 23">
    <name type="scientific">Variovorax ureilyticus</name>
    <dbReference type="NCBI Taxonomy" id="1836198"/>
    <lineage>
        <taxon>Bacteria</taxon>
        <taxon>Pseudomonadati</taxon>
        <taxon>Pseudomonadota</taxon>
        <taxon>Betaproteobacteria</taxon>
        <taxon>Burkholderiales</taxon>
        <taxon>Comamonadaceae</taxon>
        <taxon>Variovorax</taxon>
    </lineage>
</organism>
<dbReference type="InterPro" id="IPR017953">
    <property type="entry name" value="Carbohydrate_kinase_pred_CS"/>
</dbReference>
<keyword evidence="5 18" id="KW-0479">Metal-binding</keyword>
<dbReference type="InterPro" id="IPR036652">
    <property type="entry name" value="YjeF_N_dom_sf"/>
</dbReference>
<feature type="domain" description="YjeF C-terminal" evidence="20">
    <location>
        <begin position="224"/>
        <end position="487"/>
    </location>
</feature>
<dbReference type="Proteomes" id="UP001365846">
    <property type="component" value="Unassembled WGS sequence"/>
</dbReference>
<comment type="function">
    <text evidence="14 19">Bifunctional enzyme that catalyzes the epimerization of the S- and R-forms of NAD(P)HX and the dehydration of the S-form of NAD(P)HX at the expense of ADP, which is converted to AMP. This allows the repair of both epimers of NAD(P)HX, a damaged form of NAD(P)H that is a result of enzymatic or heat-dependent hydration.</text>
</comment>